<evidence type="ECO:0000256" key="2">
    <source>
        <dbReference type="ARBA" id="ARBA00004726"/>
    </source>
</evidence>
<dbReference type="Pfam" id="PF06574">
    <property type="entry name" value="FAD_syn"/>
    <property type="match status" value="1"/>
</dbReference>
<dbReference type="InterPro" id="IPR023468">
    <property type="entry name" value="Riboflavin_kinase"/>
</dbReference>
<keyword evidence="9 15" id="KW-0418">Kinase</keyword>
<evidence type="ECO:0000259" key="16">
    <source>
        <dbReference type="SMART" id="SM00904"/>
    </source>
</evidence>
<evidence type="ECO:0000256" key="4">
    <source>
        <dbReference type="ARBA" id="ARBA00022630"/>
    </source>
</evidence>
<dbReference type="UniPathway" id="UPA00277">
    <property type="reaction ID" value="UER00407"/>
</dbReference>
<dbReference type="InterPro" id="IPR023465">
    <property type="entry name" value="Riboflavin_kinase_dom_sf"/>
</dbReference>
<dbReference type="FunFam" id="3.40.50.620:FF:000021">
    <property type="entry name" value="Riboflavin biosynthesis protein"/>
    <property type="match status" value="1"/>
</dbReference>
<dbReference type="OrthoDB" id="9803667at2"/>
<dbReference type="Gene3D" id="3.40.50.620">
    <property type="entry name" value="HUPs"/>
    <property type="match status" value="1"/>
</dbReference>
<sequence length="330" mass="36595">MDIFRALPEIPSSFGPTVVSIGNFDGVHCAHQWLLAEISRRAHELSAKSVAVTFDPHPSRLLRPIGAPKLITPMTERLELLRASGIDATLVLPFNDELCKMSGPDFVAAVLRDALHAAEVHEGDNFRFGYRAQSQAADLIALGHDQGFRVQIFSPRYIRGIQVSSSRVREAIQSGNMTLARALLGRPFSIHSTPASGRAIGRRLTVPTINLAPYDELLPADGVYVTRMKIGEEEFDAVTNAGTRPTFGEDSYAVESYLLNFHPVNLLPETPLELTFIHRLREERKFPSPEALKHQIMQDVAKAQRYLHLADLLQNSTPPSRTGFRARISS</sequence>
<feature type="domain" description="Riboflavin kinase" evidence="16">
    <location>
        <begin position="183"/>
        <end position="308"/>
    </location>
</feature>
<dbReference type="GO" id="GO:0006747">
    <property type="term" value="P:FAD biosynthetic process"/>
    <property type="evidence" value="ECO:0007669"/>
    <property type="project" value="UniProtKB-UniRule"/>
</dbReference>
<comment type="catalytic activity">
    <reaction evidence="14 15">
        <text>FMN + ATP + H(+) = FAD + diphosphate</text>
        <dbReference type="Rhea" id="RHEA:17237"/>
        <dbReference type="ChEBI" id="CHEBI:15378"/>
        <dbReference type="ChEBI" id="CHEBI:30616"/>
        <dbReference type="ChEBI" id="CHEBI:33019"/>
        <dbReference type="ChEBI" id="CHEBI:57692"/>
        <dbReference type="ChEBI" id="CHEBI:58210"/>
        <dbReference type="EC" id="2.7.7.2"/>
    </reaction>
</comment>
<evidence type="ECO:0000256" key="8">
    <source>
        <dbReference type="ARBA" id="ARBA00022741"/>
    </source>
</evidence>
<dbReference type="InterPro" id="IPR015864">
    <property type="entry name" value="FAD_synthase"/>
</dbReference>
<evidence type="ECO:0000256" key="12">
    <source>
        <dbReference type="ARBA" id="ARBA00023268"/>
    </source>
</evidence>
<dbReference type="GO" id="GO:0005524">
    <property type="term" value="F:ATP binding"/>
    <property type="evidence" value="ECO:0007669"/>
    <property type="project" value="UniProtKB-UniRule"/>
</dbReference>
<dbReference type="KEGG" id="abas:ACPOL_0073"/>
<dbReference type="NCBIfam" id="NF004162">
    <property type="entry name" value="PRK05627.1-5"/>
    <property type="match status" value="1"/>
</dbReference>
<dbReference type="UniPathway" id="UPA00276">
    <property type="reaction ID" value="UER00406"/>
</dbReference>
<dbReference type="GO" id="GO:0009231">
    <property type="term" value="P:riboflavin biosynthetic process"/>
    <property type="evidence" value="ECO:0007669"/>
    <property type="project" value="InterPro"/>
</dbReference>
<dbReference type="InterPro" id="IPR015865">
    <property type="entry name" value="Riboflavin_kinase_bac/euk"/>
</dbReference>
<dbReference type="GO" id="GO:0003919">
    <property type="term" value="F:FMN adenylyltransferase activity"/>
    <property type="evidence" value="ECO:0007669"/>
    <property type="project" value="UniProtKB-UniRule"/>
</dbReference>
<comment type="catalytic activity">
    <reaction evidence="13 15">
        <text>riboflavin + ATP = FMN + ADP + H(+)</text>
        <dbReference type="Rhea" id="RHEA:14357"/>
        <dbReference type="ChEBI" id="CHEBI:15378"/>
        <dbReference type="ChEBI" id="CHEBI:30616"/>
        <dbReference type="ChEBI" id="CHEBI:57986"/>
        <dbReference type="ChEBI" id="CHEBI:58210"/>
        <dbReference type="ChEBI" id="CHEBI:456216"/>
        <dbReference type="EC" id="2.7.1.26"/>
    </reaction>
</comment>
<evidence type="ECO:0000256" key="9">
    <source>
        <dbReference type="ARBA" id="ARBA00022777"/>
    </source>
</evidence>
<evidence type="ECO:0000256" key="13">
    <source>
        <dbReference type="ARBA" id="ARBA00047880"/>
    </source>
</evidence>
<keyword evidence="10 15" id="KW-0274">FAD</keyword>
<evidence type="ECO:0000256" key="5">
    <source>
        <dbReference type="ARBA" id="ARBA00022643"/>
    </source>
</evidence>
<accession>A0A2Z5FRY3</accession>
<comment type="similarity">
    <text evidence="15">Belongs to the ribF family.</text>
</comment>
<dbReference type="PIRSF" id="PIRSF004491">
    <property type="entry name" value="FAD_Synth"/>
    <property type="match status" value="1"/>
</dbReference>
<evidence type="ECO:0000256" key="3">
    <source>
        <dbReference type="ARBA" id="ARBA00005201"/>
    </source>
</evidence>
<keyword evidence="11 15" id="KW-0067">ATP-binding</keyword>
<dbReference type="SMART" id="SM00904">
    <property type="entry name" value="Flavokinase"/>
    <property type="match status" value="1"/>
</dbReference>
<keyword evidence="18" id="KW-1185">Reference proteome</keyword>
<organism evidence="17 18">
    <name type="scientific">Acidisarcina polymorpha</name>
    <dbReference type="NCBI Taxonomy" id="2211140"/>
    <lineage>
        <taxon>Bacteria</taxon>
        <taxon>Pseudomonadati</taxon>
        <taxon>Acidobacteriota</taxon>
        <taxon>Terriglobia</taxon>
        <taxon>Terriglobales</taxon>
        <taxon>Acidobacteriaceae</taxon>
        <taxon>Acidisarcina</taxon>
    </lineage>
</organism>
<keyword evidence="6 15" id="KW-0808">Transferase</keyword>
<dbReference type="NCBIfam" id="TIGR00083">
    <property type="entry name" value="ribF"/>
    <property type="match status" value="1"/>
</dbReference>
<comment type="pathway">
    <text evidence="2 15">Cofactor biosynthesis; FAD biosynthesis; FAD from FMN: step 1/1.</text>
</comment>
<dbReference type="PANTHER" id="PTHR22749:SF6">
    <property type="entry name" value="RIBOFLAVIN KINASE"/>
    <property type="match status" value="1"/>
</dbReference>
<keyword evidence="4 15" id="KW-0285">Flavoprotein</keyword>
<dbReference type="EC" id="2.7.1.26" evidence="15"/>
<evidence type="ECO:0000313" key="17">
    <source>
        <dbReference type="EMBL" id="AXC09460.1"/>
    </source>
</evidence>
<evidence type="ECO:0000313" key="18">
    <source>
        <dbReference type="Proteomes" id="UP000253606"/>
    </source>
</evidence>
<dbReference type="RefSeq" id="WP_114205296.1">
    <property type="nucleotide sequence ID" value="NZ_CP030840.1"/>
</dbReference>
<dbReference type="EMBL" id="CP030840">
    <property type="protein sequence ID" value="AXC09460.1"/>
    <property type="molecule type" value="Genomic_DNA"/>
</dbReference>
<name>A0A2Z5FRY3_9BACT</name>
<reference evidence="17 18" key="1">
    <citation type="journal article" date="2018" name="Front. Microbiol.">
        <title>Hydrolytic Capabilities as a Key to Environmental Success: Chitinolytic and Cellulolytic Acidobacteria From Acidic Sub-arctic Soils and Boreal Peatlands.</title>
        <authorList>
            <person name="Belova S.E."/>
            <person name="Ravin N.V."/>
            <person name="Pankratov T.A."/>
            <person name="Rakitin A.L."/>
            <person name="Ivanova A.A."/>
            <person name="Beletsky A.V."/>
            <person name="Mardanov A.V."/>
            <person name="Sinninghe Damste J.S."/>
            <person name="Dedysh S.N."/>
        </authorList>
    </citation>
    <scope>NUCLEOTIDE SEQUENCE [LARGE SCALE GENOMIC DNA]</scope>
    <source>
        <strain evidence="17 18">SBC82</strain>
    </source>
</reference>
<gene>
    <name evidence="17" type="ORF">ACPOL_0073</name>
</gene>
<dbReference type="InterPro" id="IPR002606">
    <property type="entry name" value="Riboflavin_kinase_bac"/>
</dbReference>
<comment type="function">
    <text evidence="1">Catalyzes the phosphorylation of riboflavin to FMN followed by the adenylation of FMN to FAD.</text>
</comment>
<evidence type="ECO:0000256" key="10">
    <source>
        <dbReference type="ARBA" id="ARBA00022827"/>
    </source>
</evidence>
<keyword evidence="5 15" id="KW-0288">FMN</keyword>
<dbReference type="Gene3D" id="2.40.30.30">
    <property type="entry name" value="Riboflavin kinase-like"/>
    <property type="match status" value="1"/>
</dbReference>
<evidence type="ECO:0000256" key="1">
    <source>
        <dbReference type="ARBA" id="ARBA00002121"/>
    </source>
</evidence>
<dbReference type="InterPro" id="IPR014729">
    <property type="entry name" value="Rossmann-like_a/b/a_fold"/>
</dbReference>
<dbReference type="PANTHER" id="PTHR22749">
    <property type="entry name" value="RIBOFLAVIN KINASE/FMN ADENYLYLTRANSFERASE"/>
    <property type="match status" value="1"/>
</dbReference>
<dbReference type="GO" id="GO:0008531">
    <property type="term" value="F:riboflavin kinase activity"/>
    <property type="evidence" value="ECO:0007669"/>
    <property type="project" value="UniProtKB-UniRule"/>
</dbReference>
<dbReference type="SUPFAM" id="SSF82114">
    <property type="entry name" value="Riboflavin kinase-like"/>
    <property type="match status" value="1"/>
</dbReference>
<dbReference type="GO" id="GO:0009398">
    <property type="term" value="P:FMN biosynthetic process"/>
    <property type="evidence" value="ECO:0007669"/>
    <property type="project" value="UniProtKB-UniRule"/>
</dbReference>
<evidence type="ECO:0000256" key="11">
    <source>
        <dbReference type="ARBA" id="ARBA00022840"/>
    </source>
</evidence>
<dbReference type="Pfam" id="PF01687">
    <property type="entry name" value="Flavokinase"/>
    <property type="match status" value="1"/>
</dbReference>
<dbReference type="EC" id="2.7.7.2" evidence="15"/>
<dbReference type="SUPFAM" id="SSF52374">
    <property type="entry name" value="Nucleotidylyl transferase"/>
    <property type="match status" value="1"/>
</dbReference>
<proteinExistence type="inferred from homology"/>
<comment type="pathway">
    <text evidence="3 15">Cofactor biosynthesis; FMN biosynthesis; FMN from riboflavin (ATP route): step 1/1.</text>
</comment>
<evidence type="ECO:0000256" key="14">
    <source>
        <dbReference type="ARBA" id="ARBA00049494"/>
    </source>
</evidence>
<keyword evidence="8 15" id="KW-0547">Nucleotide-binding</keyword>
<protein>
    <recommendedName>
        <fullName evidence="15">Riboflavin biosynthesis protein</fullName>
    </recommendedName>
    <domain>
        <recommendedName>
            <fullName evidence="15">Riboflavin kinase</fullName>
            <ecNumber evidence="15">2.7.1.26</ecNumber>
        </recommendedName>
        <alternativeName>
            <fullName evidence="15">Flavokinase</fullName>
        </alternativeName>
    </domain>
    <domain>
        <recommendedName>
            <fullName evidence="15">FMN adenylyltransferase</fullName>
            <ecNumber evidence="15">2.7.7.2</ecNumber>
        </recommendedName>
        <alternativeName>
            <fullName evidence="15">FAD pyrophosphorylase</fullName>
        </alternativeName>
        <alternativeName>
            <fullName evidence="15">FAD synthase</fullName>
        </alternativeName>
    </domain>
</protein>
<keyword evidence="12" id="KW-0511">Multifunctional enzyme</keyword>
<dbReference type="Proteomes" id="UP000253606">
    <property type="component" value="Chromosome"/>
</dbReference>
<dbReference type="CDD" id="cd02064">
    <property type="entry name" value="FAD_synthetase_N"/>
    <property type="match status" value="1"/>
</dbReference>
<dbReference type="AlphaFoldDB" id="A0A2Z5FRY3"/>
<evidence type="ECO:0000256" key="15">
    <source>
        <dbReference type="PIRNR" id="PIRNR004491"/>
    </source>
</evidence>
<keyword evidence="7 15" id="KW-0548">Nucleotidyltransferase</keyword>
<evidence type="ECO:0000256" key="6">
    <source>
        <dbReference type="ARBA" id="ARBA00022679"/>
    </source>
</evidence>
<evidence type="ECO:0000256" key="7">
    <source>
        <dbReference type="ARBA" id="ARBA00022695"/>
    </source>
</evidence>